<dbReference type="Pfam" id="PF02368">
    <property type="entry name" value="Big_2"/>
    <property type="match status" value="2"/>
</dbReference>
<dbReference type="SUPFAM" id="SSF49373">
    <property type="entry name" value="Invasin/intimin cell-adhesion fragments"/>
    <property type="match status" value="3"/>
</dbReference>
<proteinExistence type="predicted"/>
<feature type="domain" description="BIG2" evidence="1">
    <location>
        <begin position="593"/>
        <end position="663"/>
    </location>
</feature>
<evidence type="ECO:0000313" key="3">
    <source>
        <dbReference type="Proteomes" id="UP000636110"/>
    </source>
</evidence>
<name>A0ABR6F139_9SPHI</name>
<dbReference type="InterPro" id="IPR003343">
    <property type="entry name" value="Big_2"/>
</dbReference>
<dbReference type="Proteomes" id="UP000636110">
    <property type="component" value="Unassembled WGS sequence"/>
</dbReference>
<dbReference type="InterPro" id="IPR044023">
    <property type="entry name" value="Ig_7"/>
</dbReference>
<dbReference type="EMBL" id="WNXC01000009">
    <property type="protein sequence ID" value="MBB2151222.1"/>
    <property type="molecule type" value="Genomic_DNA"/>
</dbReference>
<gene>
    <name evidence="2" type="ORF">GM920_20150</name>
</gene>
<dbReference type="Pfam" id="PF19081">
    <property type="entry name" value="Ig_7"/>
    <property type="match status" value="1"/>
</dbReference>
<accession>A0ABR6F139</accession>
<dbReference type="Gene3D" id="2.60.40.1080">
    <property type="match status" value="3"/>
</dbReference>
<dbReference type="InterPro" id="IPR008964">
    <property type="entry name" value="Invasin/intimin_cell_adhesion"/>
</dbReference>
<reference evidence="2 3" key="1">
    <citation type="submission" date="2019-11" db="EMBL/GenBank/DDBJ databases">
        <title>Description of Pedobacter sp. LMG 31462T.</title>
        <authorList>
            <person name="Carlier A."/>
            <person name="Qi S."/>
            <person name="Vandamme P."/>
        </authorList>
    </citation>
    <scope>NUCLEOTIDE SEQUENCE [LARGE SCALE GENOMIC DNA]</scope>
    <source>
        <strain evidence="2 3">LMG 31462</strain>
    </source>
</reference>
<protein>
    <recommendedName>
        <fullName evidence="1">BIG2 domain-containing protein</fullName>
    </recommendedName>
</protein>
<sequence>MSLFSLKNITRNCFLLLLTLTLIVIWGADVKGQRVYATRSTASTTVTGSPSSSVTNVANCVSGIGNSANQPTATPYTHLAAAGSFGALGGSLGVAFVNLQFDAAVPANTIVFAKVTGGPTATQSSTITGAAYHSSGSLANGSNFYLLAGGDGSQYLAIYATAAFNSIRVTLTAAGSGAVGLPPLESVGLDVHYAYYNTNGSSAPLDCGLAIGTAKGGNGTVDNMQQAVDGNLTTYSTITPAALLSSVDQYFFFSALSNPTDEIKVTLSVPPMPLTLGLANTITVSAFNGSNPNAVWTKTLGTLLSLDLLTLLGNGTPVTTSIKPGVAFDRLTVNSAAVLSLLFSLRVHEVQITAASPVLTVPAPTICANTTTTLTVTASALSTAKWYDAATAGNLLTTGNSFTTPVLTATTTYYVAIAKNGCTEESVRIPVLVTVLPVPVLPAITGTFSTCVGNTTSLANTTAGGSWTSASPAIATVNSTGQVTGVTAGTSLITYSVPNPNGCPSTITTTVTINALPTVNAITGTLSTCVGKTTLLSSTTTLGTWSSTSPAVATVNSSGLVTGISAGTTTISYSLTNGNGCVATQTATVTINPLPTVNAITGTLSACVGKTTTLSNTTTGGVWTSATPAIATVNSSGLVTGVTAGTATINYTVTNVNGCITMVSTNVVIHLQPSIPAISAHHLCLGQAIDLNTLNPADGNGTTGGTYVWSASVGGAALSSTTVSPPLNTTTYYLRYTKDGCFSDSSVLITVTPKPPTPHVILN</sequence>
<feature type="domain" description="BIG2" evidence="1">
    <location>
        <begin position="429"/>
        <end position="504"/>
    </location>
</feature>
<evidence type="ECO:0000313" key="2">
    <source>
        <dbReference type="EMBL" id="MBB2151222.1"/>
    </source>
</evidence>
<feature type="domain" description="BIG2" evidence="1">
    <location>
        <begin position="507"/>
        <end position="585"/>
    </location>
</feature>
<comment type="caution">
    <text evidence="2">The sequence shown here is derived from an EMBL/GenBank/DDBJ whole genome shotgun (WGS) entry which is preliminary data.</text>
</comment>
<keyword evidence="3" id="KW-1185">Reference proteome</keyword>
<organism evidence="2 3">
    <name type="scientific">Pedobacter gandavensis</name>
    <dbReference type="NCBI Taxonomy" id="2679963"/>
    <lineage>
        <taxon>Bacteria</taxon>
        <taxon>Pseudomonadati</taxon>
        <taxon>Bacteroidota</taxon>
        <taxon>Sphingobacteriia</taxon>
        <taxon>Sphingobacteriales</taxon>
        <taxon>Sphingobacteriaceae</taxon>
        <taxon>Pedobacter</taxon>
    </lineage>
</organism>
<dbReference type="SMART" id="SM00635">
    <property type="entry name" value="BID_2"/>
    <property type="match status" value="3"/>
</dbReference>
<evidence type="ECO:0000259" key="1">
    <source>
        <dbReference type="SMART" id="SM00635"/>
    </source>
</evidence>